<organism evidence="2 3">
    <name type="scientific">Streptomyces zagrosensis</name>
    <dbReference type="NCBI Taxonomy" id="1042984"/>
    <lineage>
        <taxon>Bacteria</taxon>
        <taxon>Bacillati</taxon>
        <taxon>Actinomycetota</taxon>
        <taxon>Actinomycetes</taxon>
        <taxon>Kitasatosporales</taxon>
        <taxon>Streptomycetaceae</taxon>
        <taxon>Streptomyces</taxon>
    </lineage>
</organism>
<proteinExistence type="predicted"/>
<accession>A0A7W9QFR9</accession>
<keyword evidence="3" id="KW-1185">Reference proteome</keyword>
<evidence type="ECO:0000256" key="1">
    <source>
        <dbReference type="SAM" id="MobiDB-lite"/>
    </source>
</evidence>
<evidence type="ECO:0000313" key="3">
    <source>
        <dbReference type="Proteomes" id="UP000588098"/>
    </source>
</evidence>
<gene>
    <name evidence="2" type="ORF">FHS42_006297</name>
</gene>
<dbReference type="EMBL" id="JACHJL010000022">
    <property type="protein sequence ID" value="MBB5939204.1"/>
    <property type="molecule type" value="Genomic_DNA"/>
</dbReference>
<comment type="caution">
    <text evidence="2">The sequence shown here is derived from an EMBL/GenBank/DDBJ whole genome shotgun (WGS) entry which is preliminary data.</text>
</comment>
<dbReference type="RefSeq" id="WP_184577928.1">
    <property type="nucleotide sequence ID" value="NZ_JACHJL010000022.1"/>
</dbReference>
<sequence length="240" mass="25841">MPPRPRRNRPTGQRESNEAARLADQLQTAGYSKRDIARIINRDASLVSQFYTKNKGAAFVPALREVLAAVQTGGITDLPDLASIASRHITRRTTASGATARVRSKAVLITPTGTGTGRVGAQAIASGSSRLRPLIAEAARRGLRLAFTVRLAKTGYVHPSGSRTDSPGIRRDVIQRADHTEERSYGSAQTGGHDAAGFAQRVDAAGGDVTAAVHQWLVDTGRIRSDAHITHLEIRTWRPR</sequence>
<dbReference type="AlphaFoldDB" id="A0A7W9QFR9"/>
<evidence type="ECO:0000313" key="2">
    <source>
        <dbReference type="EMBL" id="MBB5939204.1"/>
    </source>
</evidence>
<evidence type="ECO:0008006" key="4">
    <source>
        <dbReference type="Google" id="ProtNLM"/>
    </source>
</evidence>
<dbReference type="Proteomes" id="UP000588098">
    <property type="component" value="Unassembled WGS sequence"/>
</dbReference>
<name>A0A7W9QFR9_9ACTN</name>
<feature type="region of interest" description="Disordered" evidence="1">
    <location>
        <begin position="1"/>
        <end position="21"/>
    </location>
</feature>
<reference evidence="2 3" key="1">
    <citation type="submission" date="2020-08" db="EMBL/GenBank/DDBJ databases">
        <title>Genomic Encyclopedia of Type Strains, Phase III (KMG-III): the genomes of soil and plant-associated and newly described type strains.</title>
        <authorList>
            <person name="Whitman W."/>
        </authorList>
    </citation>
    <scope>NUCLEOTIDE SEQUENCE [LARGE SCALE GENOMIC DNA]</scope>
    <source>
        <strain evidence="2 3">CECT 8305</strain>
    </source>
</reference>
<protein>
    <recommendedName>
        <fullName evidence="4">Helix-turn-helix domain containing protein</fullName>
    </recommendedName>
</protein>